<dbReference type="PRINTS" id="PR00080">
    <property type="entry name" value="SDRFAMILY"/>
</dbReference>
<dbReference type="PANTHER" id="PTHR42760">
    <property type="entry name" value="SHORT-CHAIN DEHYDROGENASES/REDUCTASES FAMILY MEMBER"/>
    <property type="match status" value="1"/>
</dbReference>
<dbReference type="AlphaFoldDB" id="A0A1W9HTM8"/>
<dbReference type="STRING" id="1827387.A4S15_13470"/>
<dbReference type="Gene3D" id="3.40.50.720">
    <property type="entry name" value="NAD(P)-binding Rossmann-like Domain"/>
    <property type="match status" value="1"/>
</dbReference>
<dbReference type="RefSeq" id="WP_376802750.1">
    <property type="nucleotide sequence ID" value="NZ_DBNB01000032.1"/>
</dbReference>
<feature type="domain" description="Ketoreductase" evidence="2">
    <location>
        <begin position="8"/>
        <end position="192"/>
    </location>
</feature>
<proteinExistence type="inferred from homology"/>
<dbReference type="Proteomes" id="UP000192872">
    <property type="component" value="Unassembled WGS sequence"/>
</dbReference>
<dbReference type="CDD" id="cd05233">
    <property type="entry name" value="SDR_c"/>
    <property type="match status" value="1"/>
</dbReference>
<sequence length="260" mass="26989">MAGLMEIRSAIVTGAASGIGLATTTTLLEAGWQVAGFDRDGNALAAAMQNLSAYHGRVRLHPLDITDEAASKAAISEIMDGFGPLRGVVTSAGIASNTSFFDTTPDLMRRMNDVNVIGSFLTARIAAETMRDNGGGAIVLIASVSGLVGNRGRTAYGASKGAIVNLTRIMAVELAAHRIRVNAIAPGPIDTAMARQVHSAKVRAEWCDKVPMGRYGTPNEVAQAARFLLDEQQSGYITGQILAVDGGFSIAGLNGGDETA</sequence>
<dbReference type="InterPro" id="IPR057326">
    <property type="entry name" value="KR_dom"/>
</dbReference>
<dbReference type="PANTHER" id="PTHR42760:SF123">
    <property type="entry name" value="OXIDOREDUCTASE"/>
    <property type="match status" value="1"/>
</dbReference>
<dbReference type="PROSITE" id="PS00061">
    <property type="entry name" value="ADH_SHORT"/>
    <property type="match status" value="1"/>
</dbReference>
<dbReference type="SMART" id="SM00822">
    <property type="entry name" value="PKS_KR"/>
    <property type="match status" value="1"/>
</dbReference>
<name>A0A1W9HTM8_9HYPH</name>
<comment type="caution">
    <text evidence="3">The sequence shown here is derived from an EMBL/GenBank/DDBJ whole genome shotgun (WGS) entry which is preliminary data.</text>
</comment>
<gene>
    <name evidence="3" type="ORF">A4S15_13470</name>
</gene>
<accession>A0A1W9HTM8</accession>
<dbReference type="InterPro" id="IPR020904">
    <property type="entry name" value="Sc_DH/Rdtase_CS"/>
</dbReference>
<dbReference type="Pfam" id="PF13561">
    <property type="entry name" value="adh_short_C2"/>
    <property type="match status" value="1"/>
</dbReference>
<evidence type="ECO:0000313" key="4">
    <source>
        <dbReference type="Proteomes" id="UP000192872"/>
    </source>
</evidence>
<dbReference type="GO" id="GO:0030497">
    <property type="term" value="P:fatty acid elongation"/>
    <property type="evidence" value="ECO:0007669"/>
    <property type="project" value="TreeGrafter"/>
</dbReference>
<evidence type="ECO:0000313" key="3">
    <source>
        <dbReference type="EMBL" id="OQW50798.1"/>
    </source>
</evidence>
<dbReference type="FunFam" id="3.40.50.720:FF:000084">
    <property type="entry name" value="Short-chain dehydrogenase reductase"/>
    <property type="match status" value="1"/>
</dbReference>
<dbReference type="EMBL" id="LWDL01000024">
    <property type="protein sequence ID" value="OQW50798.1"/>
    <property type="molecule type" value="Genomic_DNA"/>
</dbReference>
<dbReference type="GO" id="GO:0016616">
    <property type="term" value="F:oxidoreductase activity, acting on the CH-OH group of donors, NAD or NADP as acceptor"/>
    <property type="evidence" value="ECO:0007669"/>
    <property type="project" value="TreeGrafter"/>
</dbReference>
<dbReference type="InterPro" id="IPR036291">
    <property type="entry name" value="NAD(P)-bd_dom_sf"/>
</dbReference>
<organism evidence="3 4">
    <name type="scientific">Candidatus Raskinella chloraquaticus</name>
    <dbReference type="NCBI Taxonomy" id="1951219"/>
    <lineage>
        <taxon>Bacteria</taxon>
        <taxon>Pseudomonadati</taxon>
        <taxon>Pseudomonadota</taxon>
        <taxon>Alphaproteobacteria</taxon>
        <taxon>Hyphomicrobiales</taxon>
        <taxon>Phreatobacteraceae</taxon>
        <taxon>Candidatus Raskinella</taxon>
    </lineage>
</organism>
<evidence type="ECO:0000259" key="2">
    <source>
        <dbReference type="SMART" id="SM00822"/>
    </source>
</evidence>
<dbReference type="PRINTS" id="PR00081">
    <property type="entry name" value="GDHRDH"/>
</dbReference>
<reference evidence="3 4" key="1">
    <citation type="journal article" date="2017" name="Water Res.">
        <title>Comammox in drinking water systems.</title>
        <authorList>
            <person name="Wang Y."/>
            <person name="Ma L."/>
            <person name="Mao Y."/>
            <person name="Jiang X."/>
            <person name="Xia Y."/>
            <person name="Yu K."/>
            <person name="Li B."/>
            <person name="Zhang T."/>
        </authorList>
    </citation>
    <scope>NUCLEOTIDE SEQUENCE [LARGE SCALE GENOMIC DNA]</scope>
    <source>
        <strain evidence="3">SG_bin8</strain>
    </source>
</reference>
<evidence type="ECO:0000256" key="1">
    <source>
        <dbReference type="ARBA" id="ARBA00006484"/>
    </source>
</evidence>
<comment type="similarity">
    <text evidence="1">Belongs to the short-chain dehydrogenases/reductases (SDR) family.</text>
</comment>
<dbReference type="SUPFAM" id="SSF51735">
    <property type="entry name" value="NAD(P)-binding Rossmann-fold domains"/>
    <property type="match status" value="1"/>
</dbReference>
<dbReference type="InterPro" id="IPR002347">
    <property type="entry name" value="SDR_fam"/>
</dbReference>
<protein>
    <submittedName>
        <fullName evidence="3">3-oxoacyl-ACP reductase</fullName>
    </submittedName>
</protein>